<protein>
    <submittedName>
        <fullName evidence="5">DNA-binding response regulator, AraC family</fullName>
    </submittedName>
</protein>
<name>A0A1U7NRI7_9DEIO</name>
<dbReference type="Gene3D" id="2.60.120.10">
    <property type="entry name" value="Jelly Rolls"/>
    <property type="match status" value="1"/>
</dbReference>
<keyword evidence="2 5" id="KW-0238">DNA-binding</keyword>
<dbReference type="PANTHER" id="PTHR43280:SF32">
    <property type="entry name" value="TRANSCRIPTIONAL REGULATORY PROTEIN"/>
    <property type="match status" value="1"/>
</dbReference>
<dbReference type="InterPro" id="IPR003313">
    <property type="entry name" value="AraC-bd"/>
</dbReference>
<dbReference type="Proteomes" id="UP000186607">
    <property type="component" value="Unassembled WGS sequence"/>
</dbReference>
<keyword evidence="3" id="KW-0804">Transcription</keyword>
<dbReference type="PROSITE" id="PS00041">
    <property type="entry name" value="HTH_ARAC_FAMILY_1"/>
    <property type="match status" value="1"/>
</dbReference>
<dbReference type="STRING" id="249408.BOO71_0014596"/>
<reference evidence="5 6" key="1">
    <citation type="submission" date="2017-01" db="EMBL/GenBank/DDBJ databases">
        <title>Genome Analysis of Deinococcus marmoris KOPRI26562.</title>
        <authorList>
            <person name="Kim J.H."/>
            <person name="Oh H.-M."/>
        </authorList>
    </citation>
    <scope>NUCLEOTIDE SEQUENCE [LARGE SCALE GENOMIC DNA]</scope>
    <source>
        <strain evidence="5 6">KOPRI26562</strain>
    </source>
</reference>
<dbReference type="GO" id="GO:0043565">
    <property type="term" value="F:sequence-specific DNA binding"/>
    <property type="evidence" value="ECO:0007669"/>
    <property type="project" value="InterPro"/>
</dbReference>
<dbReference type="InterPro" id="IPR009057">
    <property type="entry name" value="Homeodomain-like_sf"/>
</dbReference>
<dbReference type="GO" id="GO:0003700">
    <property type="term" value="F:DNA-binding transcription factor activity"/>
    <property type="evidence" value="ECO:0007669"/>
    <property type="project" value="InterPro"/>
</dbReference>
<evidence type="ECO:0000256" key="2">
    <source>
        <dbReference type="ARBA" id="ARBA00023125"/>
    </source>
</evidence>
<dbReference type="AlphaFoldDB" id="A0A1U7NRI7"/>
<gene>
    <name evidence="5" type="ORF">BOO71_0014596</name>
</gene>
<dbReference type="InterPro" id="IPR014710">
    <property type="entry name" value="RmlC-like_jellyroll"/>
</dbReference>
<dbReference type="PANTHER" id="PTHR43280">
    <property type="entry name" value="ARAC-FAMILY TRANSCRIPTIONAL REGULATOR"/>
    <property type="match status" value="1"/>
</dbReference>
<dbReference type="EMBL" id="MSTI01000177">
    <property type="protein sequence ID" value="OLV15525.1"/>
    <property type="molecule type" value="Genomic_DNA"/>
</dbReference>
<dbReference type="PROSITE" id="PS01124">
    <property type="entry name" value="HTH_ARAC_FAMILY_2"/>
    <property type="match status" value="1"/>
</dbReference>
<proteinExistence type="predicted"/>
<evidence type="ECO:0000313" key="5">
    <source>
        <dbReference type="EMBL" id="OLV15525.1"/>
    </source>
</evidence>
<keyword evidence="6" id="KW-1185">Reference proteome</keyword>
<evidence type="ECO:0000256" key="1">
    <source>
        <dbReference type="ARBA" id="ARBA00023015"/>
    </source>
</evidence>
<evidence type="ECO:0000259" key="4">
    <source>
        <dbReference type="PROSITE" id="PS01124"/>
    </source>
</evidence>
<dbReference type="InterPro" id="IPR018062">
    <property type="entry name" value="HTH_AraC-typ_CS"/>
</dbReference>
<evidence type="ECO:0000313" key="6">
    <source>
        <dbReference type="Proteomes" id="UP000186607"/>
    </source>
</evidence>
<dbReference type="SMART" id="SM00342">
    <property type="entry name" value="HTH_ARAC"/>
    <property type="match status" value="1"/>
</dbReference>
<evidence type="ECO:0000256" key="3">
    <source>
        <dbReference type="ARBA" id="ARBA00023163"/>
    </source>
</evidence>
<dbReference type="InterPro" id="IPR037923">
    <property type="entry name" value="HTH-like"/>
</dbReference>
<keyword evidence="1" id="KW-0805">Transcription regulation</keyword>
<organism evidence="5 6">
    <name type="scientific">Deinococcus marmoris</name>
    <dbReference type="NCBI Taxonomy" id="249408"/>
    <lineage>
        <taxon>Bacteria</taxon>
        <taxon>Thermotogati</taxon>
        <taxon>Deinococcota</taxon>
        <taxon>Deinococci</taxon>
        <taxon>Deinococcales</taxon>
        <taxon>Deinococcaceae</taxon>
        <taxon>Deinococcus</taxon>
    </lineage>
</organism>
<comment type="caution">
    <text evidence="5">The sequence shown here is derived from an EMBL/GenBank/DDBJ whole genome shotgun (WGS) entry which is preliminary data.</text>
</comment>
<feature type="domain" description="HTH araC/xylS-type" evidence="4">
    <location>
        <begin position="205"/>
        <end position="303"/>
    </location>
</feature>
<dbReference type="Pfam" id="PF12833">
    <property type="entry name" value="HTH_18"/>
    <property type="match status" value="1"/>
</dbReference>
<dbReference type="OrthoDB" id="2585681at2"/>
<dbReference type="RefSeq" id="WP_075836955.1">
    <property type="nucleotide sequence ID" value="NZ_MSTI01000177.1"/>
</dbReference>
<dbReference type="InterPro" id="IPR018060">
    <property type="entry name" value="HTH_AraC"/>
</dbReference>
<dbReference type="SUPFAM" id="SSF46689">
    <property type="entry name" value="Homeodomain-like"/>
    <property type="match status" value="2"/>
</dbReference>
<dbReference type="Gene3D" id="1.10.10.60">
    <property type="entry name" value="Homeodomain-like"/>
    <property type="match status" value="2"/>
</dbReference>
<accession>A0A1U7NRI7</accession>
<dbReference type="SUPFAM" id="SSF51215">
    <property type="entry name" value="Regulatory protein AraC"/>
    <property type="match status" value="1"/>
</dbReference>
<sequence length="315" mass="35182">MPQAAPLPMHTIQASAQQPLMVRAVAIDQQHLERQAEAHRHDFYELMLFTAGSGHHQIGEQVMTVSPGDLFLIAPGERHDVRSLQGSVRGWVVIFHADTLAANNYTGQLSLPPTHLGGGSSLPGELLLLPFLATDPLGNALHFELEDRLPNWLARIEALSAEMTAQQIGSELAVQAHLHLLLIDLARLVAPRLSTLSVAARPLLERVFSLIEARYRQPLSLSDIAAEVHRTPAYLTHLVKQQTGRTVLEWILERRIREARHLLRRSDDSVERIALSVGFQDASYFARQFKRRNRLSPQAWRQASQLNAEPSGPKI</sequence>
<dbReference type="Pfam" id="PF02311">
    <property type="entry name" value="AraC_binding"/>
    <property type="match status" value="1"/>
</dbReference>